<dbReference type="InterPro" id="IPR008778">
    <property type="entry name" value="Pirin_C_dom"/>
</dbReference>
<gene>
    <name evidence="4" type="ORF">UFOPK1726_00324</name>
</gene>
<organism evidence="4">
    <name type="scientific">freshwater metagenome</name>
    <dbReference type="NCBI Taxonomy" id="449393"/>
    <lineage>
        <taxon>unclassified sequences</taxon>
        <taxon>metagenomes</taxon>
        <taxon>ecological metagenomes</taxon>
    </lineage>
</organism>
<evidence type="ECO:0000313" key="4">
    <source>
        <dbReference type="EMBL" id="CAB4571731.1"/>
    </source>
</evidence>
<sequence length="306" mass="33743">MGQHDAKKSIVLEPRKVQLTPRSGIEIQRVLPHREVRTIGAWCFVDLFGPTSQEHAMQVAAHPHTGLKTVTWLFSGEVEHRDSIGSVQIINPGELNIMTAGDGISHSELSLDSNTALHGVQFWVVLPDEVRSIAPKFNHYKDLPTIETDYSTLKVFIGQLEGVAASTQTYSPLVGAEIRFNRSGTSSVKLLQNFEYGVLLISGAATISGVEIEPGSMIYLESGRSDLSITATKDSLLILLGGEPFTESIIMWWNFIGRSHDEIVKMREDWATHQTRFGSFQDKLGGRIPAPPMPTLKLTARTGKPK</sequence>
<dbReference type="SUPFAM" id="SSF51182">
    <property type="entry name" value="RmlC-like cupins"/>
    <property type="match status" value="1"/>
</dbReference>
<dbReference type="PANTHER" id="PTHR13903:SF8">
    <property type="entry name" value="PIRIN"/>
    <property type="match status" value="1"/>
</dbReference>
<dbReference type="InterPro" id="IPR003829">
    <property type="entry name" value="Pirin_N_dom"/>
</dbReference>
<comment type="similarity">
    <text evidence="1">Belongs to the pirin family.</text>
</comment>
<dbReference type="PIRSF" id="PIRSF006232">
    <property type="entry name" value="Pirin"/>
    <property type="match status" value="1"/>
</dbReference>
<name>A0A6J6E5Y3_9ZZZZ</name>
<feature type="domain" description="Pirin N-terminal" evidence="2">
    <location>
        <begin position="26"/>
        <end position="124"/>
    </location>
</feature>
<dbReference type="AlphaFoldDB" id="A0A6J6E5Y3"/>
<evidence type="ECO:0000259" key="2">
    <source>
        <dbReference type="Pfam" id="PF02678"/>
    </source>
</evidence>
<feature type="domain" description="Pirin C-terminal" evidence="3">
    <location>
        <begin position="177"/>
        <end position="273"/>
    </location>
</feature>
<proteinExistence type="inferred from homology"/>
<reference evidence="4" key="1">
    <citation type="submission" date="2020-05" db="EMBL/GenBank/DDBJ databases">
        <authorList>
            <person name="Chiriac C."/>
            <person name="Salcher M."/>
            <person name="Ghai R."/>
            <person name="Kavagutti S V."/>
        </authorList>
    </citation>
    <scope>NUCLEOTIDE SEQUENCE</scope>
</reference>
<evidence type="ECO:0000259" key="3">
    <source>
        <dbReference type="Pfam" id="PF05726"/>
    </source>
</evidence>
<dbReference type="InterPro" id="IPR014710">
    <property type="entry name" value="RmlC-like_jellyroll"/>
</dbReference>
<evidence type="ECO:0000256" key="1">
    <source>
        <dbReference type="ARBA" id="ARBA00008416"/>
    </source>
</evidence>
<dbReference type="EMBL" id="CAEZTT010000023">
    <property type="protein sequence ID" value="CAB4571731.1"/>
    <property type="molecule type" value="Genomic_DNA"/>
</dbReference>
<dbReference type="Gene3D" id="2.60.120.10">
    <property type="entry name" value="Jelly Rolls"/>
    <property type="match status" value="2"/>
</dbReference>
<dbReference type="InterPro" id="IPR012093">
    <property type="entry name" value="Pirin"/>
</dbReference>
<accession>A0A6J6E5Y3</accession>
<dbReference type="PANTHER" id="PTHR13903">
    <property type="entry name" value="PIRIN-RELATED"/>
    <property type="match status" value="1"/>
</dbReference>
<dbReference type="Pfam" id="PF05726">
    <property type="entry name" value="Pirin_C"/>
    <property type="match status" value="1"/>
</dbReference>
<dbReference type="InterPro" id="IPR011051">
    <property type="entry name" value="RmlC_Cupin_sf"/>
</dbReference>
<protein>
    <submittedName>
        <fullName evidence="4">Unannotated protein</fullName>
    </submittedName>
</protein>
<dbReference type="Pfam" id="PF02678">
    <property type="entry name" value="Pirin"/>
    <property type="match status" value="1"/>
</dbReference>
<dbReference type="CDD" id="cd02909">
    <property type="entry name" value="cupin_pirin_N"/>
    <property type="match status" value="1"/>
</dbReference>